<dbReference type="Proteomes" id="UP000184546">
    <property type="component" value="Unassembled WGS sequence"/>
</dbReference>
<dbReference type="VEuPathDB" id="FungiDB:ASPACDRAFT_48544"/>
<dbReference type="GeneID" id="30975966"/>
<evidence type="ECO:0000313" key="5">
    <source>
        <dbReference type="Proteomes" id="UP000184546"/>
    </source>
</evidence>
<dbReference type="GO" id="GO:0016874">
    <property type="term" value="F:ligase activity"/>
    <property type="evidence" value="ECO:0007669"/>
    <property type="project" value="UniProtKB-KW"/>
</dbReference>
<proteinExistence type="predicted"/>
<dbReference type="InterPro" id="IPR050091">
    <property type="entry name" value="PKS_NRPS_Biosynth_Enz"/>
</dbReference>
<accession>A0A1L9WF26</accession>
<name>A0A1L9WF26_ASPA1</name>
<dbReference type="STRING" id="690307.A0A1L9WF26"/>
<keyword evidence="2" id="KW-0597">Phosphoprotein</keyword>
<organism evidence="4 5">
    <name type="scientific">Aspergillus aculeatus (strain ATCC 16872 / CBS 172.66 / WB 5094)</name>
    <dbReference type="NCBI Taxonomy" id="690307"/>
    <lineage>
        <taxon>Eukaryota</taxon>
        <taxon>Fungi</taxon>
        <taxon>Dikarya</taxon>
        <taxon>Ascomycota</taxon>
        <taxon>Pezizomycotina</taxon>
        <taxon>Eurotiomycetes</taxon>
        <taxon>Eurotiomycetidae</taxon>
        <taxon>Eurotiales</taxon>
        <taxon>Aspergillaceae</taxon>
        <taxon>Aspergillus</taxon>
        <taxon>Aspergillus subgen. Circumdati</taxon>
    </lineage>
</organism>
<dbReference type="Gene3D" id="3.90.180.10">
    <property type="entry name" value="Medium-chain alcohol dehydrogenases, catalytic domain"/>
    <property type="match status" value="1"/>
</dbReference>
<sequence>MEKREIRPPVTRVGMGDIDKAFRTMQTGQHAGKLVVEVKEEVKVKVKLQRAVGPVVMLSREDTYLILGGVWGIWQYLAQRLMVEGGVRHLLLLSRSAASASTPTTSTTTGTPPRLARLRQTTGATSSVLQQHAFHLPPIRGVIQPAMVLMDGNFETMTRERLPRRH</sequence>
<dbReference type="AlphaFoldDB" id="A0A1L9WF26"/>
<keyword evidence="5" id="KW-1185">Reference proteome</keyword>
<evidence type="ECO:0000256" key="1">
    <source>
        <dbReference type="ARBA" id="ARBA00022450"/>
    </source>
</evidence>
<feature type="domain" description="Ketoreductase (KR)" evidence="3">
    <location>
        <begin position="63"/>
        <end position="162"/>
    </location>
</feature>
<dbReference type="PANTHER" id="PTHR43775">
    <property type="entry name" value="FATTY ACID SYNTHASE"/>
    <property type="match status" value="1"/>
</dbReference>
<dbReference type="EMBL" id="KV878994">
    <property type="protein sequence ID" value="OJJ94715.1"/>
    <property type="molecule type" value="Genomic_DNA"/>
</dbReference>
<dbReference type="RefSeq" id="XP_020051055.1">
    <property type="nucleotide sequence ID" value="XM_020202152.1"/>
</dbReference>
<evidence type="ECO:0000259" key="3">
    <source>
        <dbReference type="Pfam" id="PF08659"/>
    </source>
</evidence>
<evidence type="ECO:0000256" key="2">
    <source>
        <dbReference type="ARBA" id="ARBA00022553"/>
    </source>
</evidence>
<dbReference type="OrthoDB" id="329835at2759"/>
<evidence type="ECO:0000313" key="4">
    <source>
        <dbReference type="EMBL" id="OJJ94715.1"/>
    </source>
</evidence>
<keyword evidence="1" id="KW-0596">Phosphopantetheine</keyword>
<protein>
    <recommendedName>
        <fullName evidence="3">Ketoreductase (KR) domain-containing protein</fullName>
    </recommendedName>
</protein>
<reference evidence="5" key="1">
    <citation type="journal article" date="2017" name="Genome Biol.">
        <title>Comparative genomics reveals high biological diversity and specific adaptations in the industrially and medically important fungal genus Aspergillus.</title>
        <authorList>
            <person name="de Vries R.P."/>
            <person name="Riley R."/>
            <person name="Wiebenga A."/>
            <person name="Aguilar-Osorio G."/>
            <person name="Amillis S."/>
            <person name="Uchima C.A."/>
            <person name="Anderluh G."/>
            <person name="Asadollahi M."/>
            <person name="Askin M."/>
            <person name="Barry K."/>
            <person name="Battaglia E."/>
            <person name="Bayram O."/>
            <person name="Benocci T."/>
            <person name="Braus-Stromeyer S.A."/>
            <person name="Caldana C."/>
            <person name="Canovas D."/>
            <person name="Cerqueira G.C."/>
            <person name="Chen F."/>
            <person name="Chen W."/>
            <person name="Choi C."/>
            <person name="Clum A."/>
            <person name="Dos Santos R.A."/>
            <person name="Damasio A.R."/>
            <person name="Diallinas G."/>
            <person name="Emri T."/>
            <person name="Fekete E."/>
            <person name="Flipphi M."/>
            <person name="Freyberg S."/>
            <person name="Gallo A."/>
            <person name="Gournas C."/>
            <person name="Habgood R."/>
            <person name="Hainaut M."/>
            <person name="Harispe M.L."/>
            <person name="Henrissat B."/>
            <person name="Hilden K.S."/>
            <person name="Hope R."/>
            <person name="Hossain A."/>
            <person name="Karabika E."/>
            <person name="Karaffa L."/>
            <person name="Karanyi Z."/>
            <person name="Krasevec N."/>
            <person name="Kuo A."/>
            <person name="Kusch H."/>
            <person name="LaButti K."/>
            <person name="Lagendijk E.L."/>
            <person name="Lapidus A."/>
            <person name="Levasseur A."/>
            <person name="Lindquist E."/>
            <person name="Lipzen A."/>
            <person name="Logrieco A.F."/>
            <person name="MacCabe A."/>
            <person name="Maekelae M.R."/>
            <person name="Malavazi I."/>
            <person name="Melin P."/>
            <person name="Meyer V."/>
            <person name="Mielnichuk N."/>
            <person name="Miskei M."/>
            <person name="Molnar A.P."/>
            <person name="Mule G."/>
            <person name="Ngan C.Y."/>
            <person name="Orejas M."/>
            <person name="Orosz E."/>
            <person name="Ouedraogo J.P."/>
            <person name="Overkamp K.M."/>
            <person name="Park H.-S."/>
            <person name="Perrone G."/>
            <person name="Piumi F."/>
            <person name="Punt P.J."/>
            <person name="Ram A.F."/>
            <person name="Ramon A."/>
            <person name="Rauscher S."/>
            <person name="Record E."/>
            <person name="Riano-Pachon D.M."/>
            <person name="Robert V."/>
            <person name="Roehrig J."/>
            <person name="Ruller R."/>
            <person name="Salamov A."/>
            <person name="Salih N.S."/>
            <person name="Samson R.A."/>
            <person name="Sandor E."/>
            <person name="Sanguinetti M."/>
            <person name="Schuetze T."/>
            <person name="Sepcic K."/>
            <person name="Shelest E."/>
            <person name="Sherlock G."/>
            <person name="Sophianopoulou V."/>
            <person name="Squina F.M."/>
            <person name="Sun H."/>
            <person name="Susca A."/>
            <person name="Todd R.B."/>
            <person name="Tsang A."/>
            <person name="Unkles S.E."/>
            <person name="van de Wiele N."/>
            <person name="van Rossen-Uffink D."/>
            <person name="Oliveira J.V."/>
            <person name="Vesth T.C."/>
            <person name="Visser J."/>
            <person name="Yu J.-H."/>
            <person name="Zhou M."/>
            <person name="Andersen M.R."/>
            <person name="Archer D.B."/>
            <person name="Baker S.E."/>
            <person name="Benoit I."/>
            <person name="Brakhage A.A."/>
            <person name="Braus G.H."/>
            <person name="Fischer R."/>
            <person name="Frisvad J.C."/>
            <person name="Goldman G.H."/>
            <person name="Houbraken J."/>
            <person name="Oakley B."/>
            <person name="Pocsi I."/>
            <person name="Scazzocchio C."/>
            <person name="Seiboth B."/>
            <person name="vanKuyk P.A."/>
            <person name="Wortman J."/>
            <person name="Dyer P.S."/>
            <person name="Grigoriev I.V."/>
        </authorList>
    </citation>
    <scope>NUCLEOTIDE SEQUENCE [LARGE SCALE GENOMIC DNA]</scope>
    <source>
        <strain evidence="5">ATCC 16872 / CBS 172.66 / WB 5094</strain>
    </source>
</reference>
<dbReference type="Gene3D" id="3.40.50.720">
    <property type="entry name" value="NAD(P)-binding Rossmann-like Domain"/>
    <property type="match status" value="1"/>
</dbReference>
<gene>
    <name evidence="4" type="ORF">ASPACDRAFT_48544</name>
</gene>
<dbReference type="GO" id="GO:0044550">
    <property type="term" value="P:secondary metabolite biosynthetic process"/>
    <property type="evidence" value="ECO:0007669"/>
    <property type="project" value="TreeGrafter"/>
</dbReference>
<dbReference type="GO" id="GO:0006633">
    <property type="term" value="P:fatty acid biosynthetic process"/>
    <property type="evidence" value="ECO:0007669"/>
    <property type="project" value="TreeGrafter"/>
</dbReference>
<dbReference type="InterPro" id="IPR013968">
    <property type="entry name" value="PKS_KR"/>
</dbReference>
<dbReference type="Pfam" id="PF08659">
    <property type="entry name" value="KR"/>
    <property type="match status" value="1"/>
</dbReference>
<dbReference type="GO" id="GO:0004312">
    <property type="term" value="F:fatty acid synthase activity"/>
    <property type="evidence" value="ECO:0007669"/>
    <property type="project" value="TreeGrafter"/>
</dbReference>
<dbReference type="PANTHER" id="PTHR43775:SF37">
    <property type="entry name" value="SI:DKEY-61P9.11"/>
    <property type="match status" value="1"/>
</dbReference>